<evidence type="ECO:0000256" key="2">
    <source>
        <dbReference type="ARBA" id="ARBA00007599"/>
    </source>
</evidence>
<dbReference type="PANTHER" id="PTHR33540">
    <property type="entry name" value="TRNA THREONYLCARBAMOYLADENOSINE BIOSYNTHESIS PROTEIN TSAE"/>
    <property type="match status" value="1"/>
</dbReference>
<dbReference type="Pfam" id="PF02367">
    <property type="entry name" value="TsaE"/>
    <property type="match status" value="1"/>
</dbReference>
<keyword evidence="8" id="KW-0067">ATP-binding</keyword>
<dbReference type="InterPro" id="IPR003442">
    <property type="entry name" value="T6A_TsaE"/>
</dbReference>
<dbReference type="Gene3D" id="3.40.50.300">
    <property type="entry name" value="P-loop containing nucleotide triphosphate hydrolases"/>
    <property type="match status" value="1"/>
</dbReference>
<dbReference type="EMBL" id="CP098251">
    <property type="protein sequence ID" value="WAV91732.1"/>
    <property type="molecule type" value="Genomic_DNA"/>
</dbReference>
<dbReference type="NCBIfam" id="TIGR00150">
    <property type="entry name" value="T6A_YjeE"/>
    <property type="match status" value="1"/>
</dbReference>
<evidence type="ECO:0000256" key="4">
    <source>
        <dbReference type="ARBA" id="ARBA00022490"/>
    </source>
</evidence>
<dbReference type="GO" id="GO:0005524">
    <property type="term" value="F:ATP binding"/>
    <property type="evidence" value="ECO:0007669"/>
    <property type="project" value="UniProtKB-KW"/>
</dbReference>
<dbReference type="Proteomes" id="UP001164819">
    <property type="component" value="Chromosome"/>
</dbReference>
<evidence type="ECO:0000256" key="3">
    <source>
        <dbReference type="ARBA" id="ARBA00019010"/>
    </source>
</evidence>
<evidence type="ECO:0000313" key="11">
    <source>
        <dbReference type="EMBL" id="WAV91732.1"/>
    </source>
</evidence>
<dbReference type="EMBL" id="CP098248">
    <property type="protein sequence ID" value="WAV97523.1"/>
    <property type="molecule type" value="Genomic_DNA"/>
</dbReference>
<dbReference type="InterPro" id="IPR027417">
    <property type="entry name" value="P-loop_NTPase"/>
</dbReference>
<comment type="subcellular location">
    <subcellularLocation>
        <location evidence="1">Cytoplasm</location>
    </subcellularLocation>
</comment>
<evidence type="ECO:0000313" key="13">
    <source>
        <dbReference type="Proteomes" id="UP001164794"/>
    </source>
</evidence>
<dbReference type="AlphaFoldDB" id="A0A9E9LGP0"/>
<dbReference type="GO" id="GO:0046872">
    <property type="term" value="F:metal ion binding"/>
    <property type="evidence" value="ECO:0007669"/>
    <property type="project" value="UniProtKB-KW"/>
</dbReference>
<dbReference type="SUPFAM" id="SSF52540">
    <property type="entry name" value="P-loop containing nucleoside triphosphate hydrolases"/>
    <property type="match status" value="1"/>
</dbReference>
<evidence type="ECO:0000256" key="1">
    <source>
        <dbReference type="ARBA" id="ARBA00004496"/>
    </source>
</evidence>
<dbReference type="GO" id="GO:0002949">
    <property type="term" value="P:tRNA threonylcarbamoyladenosine modification"/>
    <property type="evidence" value="ECO:0007669"/>
    <property type="project" value="InterPro"/>
</dbReference>
<keyword evidence="13" id="KW-1185">Reference proteome</keyword>
<dbReference type="GO" id="GO:0005737">
    <property type="term" value="C:cytoplasm"/>
    <property type="evidence" value="ECO:0007669"/>
    <property type="project" value="UniProtKB-SubCell"/>
</dbReference>
<evidence type="ECO:0000256" key="6">
    <source>
        <dbReference type="ARBA" id="ARBA00022723"/>
    </source>
</evidence>
<reference evidence="11" key="2">
    <citation type="journal article" date="2022" name="Front. Microbiol.">
        <title>New perspectives on an old grouping: The genomic and phenotypic variability of Oxalobacter formigenes and the implications for calcium oxalate stone prevention.</title>
        <authorList>
            <person name="Chmiel J.A."/>
            <person name="Carr C."/>
            <person name="Stuivenberg G.A."/>
            <person name="Venema R."/>
            <person name="Chanyi R.M."/>
            <person name="Al K.F."/>
            <person name="Giguere D."/>
            <person name="Say H."/>
            <person name="Akouris P.P."/>
            <person name="Dominguez Romero S.A."/>
            <person name="Kwong A."/>
            <person name="Tai V."/>
            <person name="Koval S.F."/>
            <person name="Razvi H."/>
            <person name="Bjazevic J."/>
            <person name="Burton J.P."/>
        </authorList>
    </citation>
    <scope>NUCLEOTIDE SEQUENCE</scope>
    <source>
        <strain evidence="11">OxK</strain>
    </source>
</reference>
<reference evidence="12" key="1">
    <citation type="journal article" date="2022" name="Front. Microbiol.">
        <title>New perspectives on an old grouping: The genomic and phenotypic variability of Oxalobacter formigenes and the implications for calcium oxalate stone prevention.</title>
        <authorList>
            <person name="Chmiel J.A."/>
            <person name="Carr C."/>
            <person name="Stuivenberg G.A."/>
            <person name="Venema R."/>
            <person name="Chanyi R.M."/>
            <person name="Al K.F."/>
            <person name="Giguere D."/>
            <person name="Say H."/>
            <person name="Akouris P.P."/>
            <person name="Dominguez Romero S.A."/>
            <person name="Kwong A."/>
            <person name="Tai V."/>
            <person name="Koval S.F."/>
            <person name="Razvi H."/>
            <person name="Bjazevic J."/>
            <person name="Burton J.P."/>
        </authorList>
    </citation>
    <scope>NUCLEOTIDE SEQUENCE</scope>
    <source>
        <strain evidence="12">HOxNP-1</strain>
    </source>
</reference>
<protein>
    <recommendedName>
        <fullName evidence="3">tRNA threonylcarbamoyladenosine biosynthesis protein TsaE</fullName>
    </recommendedName>
    <alternativeName>
        <fullName evidence="10">t(6)A37 threonylcarbamoyladenosine biosynthesis protein TsaE</fullName>
    </alternativeName>
</protein>
<organism evidence="11">
    <name type="scientific">Oxalobacter aliiformigenes</name>
    <dbReference type="NCBI Taxonomy" id="2946593"/>
    <lineage>
        <taxon>Bacteria</taxon>
        <taxon>Pseudomonadati</taxon>
        <taxon>Pseudomonadota</taxon>
        <taxon>Betaproteobacteria</taxon>
        <taxon>Burkholderiales</taxon>
        <taxon>Oxalobacteraceae</taxon>
        <taxon>Oxalobacter</taxon>
    </lineage>
</organism>
<evidence type="ECO:0000256" key="5">
    <source>
        <dbReference type="ARBA" id="ARBA00022694"/>
    </source>
</evidence>
<name>A0A9E9LGP0_9BURK</name>
<dbReference type="PANTHER" id="PTHR33540:SF2">
    <property type="entry name" value="TRNA THREONYLCARBAMOYLADENOSINE BIOSYNTHESIS PROTEIN TSAE"/>
    <property type="match status" value="1"/>
</dbReference>
<comment type="similarity">
    <text evidence="2">Belongs to the TsaE family.</text>
</comment>
<dbReference type="Proteomes" id="UP001164794">
    <property type="component" value="Chromosome"/>
</dbReference>
<gene>
    <name evidence="11" type="primary">tsaE</name>
    <name evidence="12" type="ORF">NB645_01890</name>
    <name evidence="11" type="ORF">NB646_02990</name>
</gene>
<evidence type="ECO:0000256" key="10">
    <source>
        <dbReference type="ARBA" id="ARBA00032441"/>
    </source>
</evidence>
<proteinExistence type="inferred from homology"/>
<evidence type="ECO:0000256" key="7">
    <source>
        <dbReference type="ARBA" id="ARBA00022741"/>
    </source>
</evidence>
<keyword evidence="9" id="KW-0460">Magnesium</keyword>
<keyword evidence="5" id="KW-0819">tRNA processing</keyword>
<keyword evidence="7" id="KW-0547">Nucleotide-binding</keyword>
<sequence length="161" mass="17840">MPQKTYYLDDETDTRALGESLARALSGGLRIYLHGNLGTGKTTLTRAMLKAAGHAGKVKSPTYTLVEPYVIELNGHPVDFFHFDLYRMGSAEEFLEAGFREYFNENSICIIEWAEKADTELPPPDLAISLEVKGDGRTASLTASSDKGRHCLENLHYTSHS</sequence>
<evidence type="ECO:0000256" key="9">
    <source>
        <dbReference type="ARBA" id="ARBA00022842"/>
    </source>
</evidence>
<keyword evidence="6" id="KW-0479">Metal-binding</keyword>
<dbReference type="RefSeq" id="WP_269264994.1">
    <property type="nucleotide sequence ID" value="NZ_CP098248.1"/>
</dbReference>
<accession>A0A9E9LGP0</accession>
<keyword evidence="4" id="KW-0963">Cytoplasm</keyword>
<evidence type="ECO:0000313" key="12">
    <source>
        <dbReference type="EMBL" id="WAV97523.1"/>
    </source>
</evidence>
<evidence type="ECO:0000256" key="8">
    <source>
        <dbReference type="ARBA" id="ARBA00022840"/>
    </source>
</evidence>